<evidence type="ECO:0000313" key="2">
    <source>
        <dbReference type="Proteomes" id="UP000813427"/>
    </source>
</evidence>
<dbReference type="EMBL" id="JAGPXF010000005">
    <property type="protein sequence ID" value="KAH7241597.1"/>
    <property type="molecule type" value="Genomic_DNA"/>
</dbReference>
<dbReference type="AlphaFoldDB" id="A0A8K0RTN5"/>
<dbReference type="Proteomes" id="UP000813427">
    <property type="component" value="Unassembled WGS sequence"/>
</dbReference>
<reference evidence="1" key="1">
    <citation type="journal article" date="2021" name="Nat. Commun.">
        <title>Genetic determinants of endophytism in the Arabidopsis root mycobiome.</title>
        <authorList>
            <person name="Mesny F."/>
            <person name="Miyauchi S."/>
            <person name="Thiergart T."/>
            <person name="Pickel B."/>
            <person name="Atanasova L."/>
            <person name="Karlsson M."/>
            <person name="Huettel B."/>
            <person name="Barry K.W."/>
            <person name="Haridas S."/>
            <person name="Chen C."/>
            <person name="Bauer D."/>
            <person name="Andreopoulos W."/>
            <person name="Pangilinan J."/>
            <person name="LaButti K."/>
            <person name="Riley R."/>
            <person name="Lipzen A."/>
            <person name="Clum A."/>
            <person name="Drula E."/>
            <person name="Henrissat B."/>
            <person name="Kohler A."/>
            <person name="Grigoriev I.V."/>
            <person name="Martin F.M."/>
            <person name="Hacquard S."/>
        </authorList>
    </citation>
    <scope>NUCLEOTIDE SEQUENCE</scope>
    <source>
        <strain evidence="1">MPI-SDFR-AT-0068</strain>
    </source>
</reference>
<dbReference type="OrthoDB" id="3431997at2759"/>
<evidence type="ECO:0000313" key="1">
    <source>
        <dbReference type="EMBL" id="KAH7241597.1"/>
    </source>
</evidence>
<keyword evidence="2" id="KW-1185">Reference proteome</keyword>
<accession>A0A8K0RTN5</accession>
<name>A0A8K0RTN5_9HYPO</name>
<comment type="caution">
    <text evidence="1">The sequence shown here is derived from an EMBL/GenBank/DDBJ whole genome shotgun (WGS) entry which is preliminary data.</text>
</comment>
<protein>
    <submittedName>
        <fullName evidence="1">Uncharacterized protein</fullName>
    </submittedName>
</protein>
<gene>
    <name evidence="1" type="ORF">BKA59DRAFT_207062</name>
</gene>
<organism evidence="1 2">
    <name type="scientific">Fusarium tricinctum</name>
    <dbReference type="NCBI Taxonomy" id="61284"/>
    <lineage>
        <taxon>Eukaryota</taxon>
        <taxon>Fungi</taxon>
        <taxon>Dikarya</taxon>
        <taxon>Ascomycota</taxon>
        <taxon>Pezizomycotina</taxon>
        <taxon>Sordariomycetes</taxon>
        <taxon>Hypocreomycetidae</taxon>
        <taxon>Hypocreales</taxon>
        <taxon>Nectriaceae</taxon>
        <taxon>Fusarium</taxon>
        <taxon>Fusarium tricinctum species complex</taxon>
    </lineage>
</organism>
<proteinExistence type="predicted"/>
<sequence>MGHSDSKIVPQISNQSVQRGIPNILCVSYKKGLSSKILVHISEPEKEPIYSVSLPLGWYGKMLLHDGPNADSPVLAGSDVEGKWRTDFSIYLPPIPGSEASEREILRSKGKMKECYWFGMQIGQGASRHIERFEWRRSHGTEVKSVGESKYGWKLVRLGHDTEVPDDDNPNKKPYWENEITNNGHEVVAVWAESGDWGSMSKIGTFQLCGSGATDELGVQWRIMALMSCLCFWQKTMRDSTTIAIT</sequence>